<evidence type="ECO:0000313" key="2">
    <source>
        <dbReference type="Proteomes" id="UP000653076"/>
    </source>
</evidence>
<name>A0ABQ4J8P3_9ACTN</name>
<dbReference type="EMBL" id="BOPC01000022">
    <property type="protein sequence ID" value="GIJ26539.1"/>
    <property type="molecule type" value="Genomic_DNA"/>
</dbReference>
<proteinExistence type="predicted"/>
<gene>
    <name evidence="1" type="ORF">Vqi01_17010</name>
</gene>
<keyword evidence="2" id="KW-1185">Reference proteome</keyword>
<protein>
    <submittedName>
        <fullName evidence="1">Uncharacterized protein</fullName>
    </submittedName>
</protein>
<reference evidence="1 2" key="1">
    <citation type="submission" date="2021-01" db="EMBL/GenBank/DDBJ databases">
        <title>Whole genome shotgun sequence of Verrucosispora qiuiae NBRC 106684.</title>
        <authorList>
            <person name="Komaki H."/>
            <person name="Tamura T."/>
        </authorList>
    </citation>
    <scope>NUCLEOTIDE SEQUENCE [LARGE SCALE GENOMIC DNA]</scope>
    <source>
        <strain evidence="1 2">NBRC 106684</strain>
    </source>
</reference>
<comment type="caution">
    <text evidence="1">The sequence shown here is derived from an EMBL/GenBank/DDBJ whole genome shotgun (WGS) entry which is preliminary data.</text>
</comment>
<dbReference type="RefSeq" id="WP_204034071.1">
    <property type="nucleotide sequence ID" value="NZ_BOPC01000022.1"/>
</dbReference>
<organism evidence="1 2">
    <name type="scientific">Micromonospora qiuiae</name>
    <dbReference type="NCBI Taxonomy" id="502268"/>
    <lineage>
        <taxon>Bacteria</taxon>
        <taxon>Bacillati</taxon>
        <taxon>Actinomycetota</taxon>
        <taxon>Actinomycetes</taxon>
        <taxon>Micromonosporales</taxon>
        <taxon>Micromonosporaceae</taxon>
        <taxon>Micromonospora</taxon>
    </lineage>
</organism>
<evidence type="ECO:0000313" key="1">
    <source>
        <dbReference type="EMBL" id="GIJ26539.1"/>
    </source>
</evidence>
<sequence>MERHIRKAHQPIWLQPYDPADSPGPIPSVIERFRRCPGPDQPQPSEAEIEAARYTVVLVSPEAAEALGDDRGEAGLHLFRDTDWDHYPAHLDDAVKLIEEACGERVTLTEHHSDLTYWTAIDCVSSVRRCPSGRDTAVTAKR</sequence>
<accession>A0ABQ4J8P3</accession>
<dbReference type="Proteomes" id="UP000653076">
    <property type="component" value="Unassembled WGS sequence"/>
</dbReference>